<proteinExistence type="predicted"/>
<dbReference type="RefSeq" id="WP_310284060.1">
    <property type="nucleotide sequence ID" value="NZ_JAVDWQ010000023.1"/>
</dbReference>
<sequence>MDNEAVNKVKQKNGELNTYLARRLVNLEFDLKMKKNEDVILFVINWQLLKIKF</sequence>
<evidence type="ECO:0000313" key="1">
    <source>
        <dbReference type="EMBL" id="MDR7212434.1"/>
    </source>
</evidence>
<reference evidence="1 2" key="1">
    <citation type="submission" date="2023-07" db="EMBL/GenBank/DDBJ databases">
        <title>Sorghum-associated microbial communities from plants grown in Nebraska, USA.</title>
        <authorList>
            <person name="Schachtman D."/>
        </authorList>
    </citation>
    <scope>NUCLEOTIDE SEQUENCE [LARGE SCALE GENOMIC DNA]</scope>
    <source>
        <strain evidence="1 2">4129</strain>
    </source>
</reference>
<accession>A0ABU1YDX5</accession>
<organism evidence="1 2">
    <name type="scientific">Flavobacterium piscis</name>
    <dbReference type="NCBI Taxonomy" id="1114874"/>
    <lineage>
        <taxon>Bacteria</taxon>
        <taxon>Pseudomonadati</taxon>
        <taxon>Bacteroidota</taxon>
        <taxon>Flavobacteriia</taxon>
        <taxon>Flavobacteriales</taxon>
        <taxon>Flavobacteriaceae</taxon>
        <taxon>Flavobacterium</taxon>
    </lineage>
</organism>
<gene>
    <name evidence="1" type="ORF">J2W48_004395</name>
</gene>
<keyword evidence="2" id="KW-1185">Reference proteome</keyword>
<protein>
    <submittedName>
        <fullName evidence="1">Uncharacterized protein</fullName>
    </submittedName>
</protein>
<name>A0ABU1YDX5_9FLAO</name>
<evidence type="ECO:0000313" key="2">
    <source>
        <dbReference type="Proteomes" id="UP001269081"/>
    </source>
</evidence>
<dbReference type="Proteomes" id="UP001269081">
    <property type="component" value="Unassembled WGS sequence"/>
</dbReference>
<dbReference type="EMBL" id="JAVDWQ010000023">
    <property type="protein sequence ID" value="MDR7212434.1"/>
    <property type="molecule type" value="Genomic_DNA"/>
</dbReference>
<comment type="caution">
    <text evidence="1">The sequence shown here is derived from an EMBL/GenBank/DDBJ whole genome shotgun (WGS) entry which is preliminary data.</text>
</comment>